<dbReference type="PaxDb" id="190192-MK0168"/>
<keyword evidence="3 6" id="KW-0067">ATP-binding</keyword>
<dbReference type="AlphaFoldDB" id="Q8TYX3"/>
<keyword evidence="1 6" id="KW-0963">Cytoplasm</keyword>
<dbReference type="EnsemblBacteria" id="AAM01385">
    <property type="protein sequence ID" value="AAM01385"/>
    <property type="gene ID" value="MK0168"/>
</dbReference>
<dbReference type="NCBIfam" id="NF010539">
    <property type="entry name" value="PRK13927.1"/>
    <property type="match status" value="1"/>
</dbReference>
<sequence length="393" mass="42760">MPLWKRKKKEETKQEKKIEEEKKENNEKKASKLPTSIQEALSEEPEIEIDEGLEALGIDLGTMNTVVARPAEEEFLVKQFPSVVAVKKGTNRVLAIGEEARRMLGRTPEDIVAVRPMRHGVIESLEYAKFIVQYAIELGSDNSPEEIERVAVGVPGDASEVEREAIEEATSDVGMDKDNVIVINEALAAAIGAGLPIAEPDGTMVIDIGAGSTDIAVISLGGITDQETMRVGGDNIDQNIVDLVEEEFGVRIGIHEAERAKVEVGKVFTETEDIEDKEIEVVGKDIETNKPKEITIDSELVAKAAEPVVQEIIRAIESILDRLPPELVPGVYENTVLVGGTSLMRGLRARIEEETDVPAELVDDPLTVVAKGAAIVAAEPKTLEPEIRLKALK</sequence>
<dbReference type="HAMAP" id="MF_02207">
    <property type="entry name" value="MreB"/>
    <property type="match status" value="1"/>
</dbReference>
<evidence type="ECO:0000313" key="8">
    <source>
        <dbReference type="EMBL" id="AAM01385.1"/>
    </source>
</evidence>
<dbReference type="InterPro" id="IPR043129">
    <property type="entry name" value="ATPase_NBD"/>
</dbReference>
<comment type="subunit">
    <text evidence="6">Forms polymers.</text>
</comment>
<reference evidence="8 9" key="1">
    <citation type="journal article" date="2002" name="Proc. Natl. Acad. Sci. U.S.A.">
        <title>The complete genome of hyperthermophile Methanopyrus kandleri AV19 and monophyly of archaeal methanogens.</title>
        <authorList>
            <person name="Slesarev A.I."/>
            <person name="Mezhevaya K.V."/>
            <person name="Makarova K.S."/>
            <person name="Polushin N.N."/>
            <person name="Shcherbinina O.V."/>
            <person name="Shakhova V.V."/>
            <person name="Belova G.I."/>
            <person name="Aravind L."/>
            <person name="Natale D.A."/>
            <person name="Rogozin I.B."/>
            <person name="Tatusov R.L."/>
            <person name="Wolf Y.I."/>
            <person name="Stetter K.O."/>
            <person name="Malykh A.G."/>
            <person name="Koonin E.V."/>
            <person name="Kozyavkin S.A."/>
        </authorList>
    </citation>
    <scope>NUCLEOTIDE SEQUENCE [LARGE SCALE GENOMIC DNA]</scope>
    <source>
        <strain evidence="9">AV19 / DSM 6324 / JCM 9639 / NBRC 100938</strain>
    </source>
</reference>
<dbReference type="KEGG" id="mka:MK0168"/>
<dbReference type="InParanoid" id="Q8TYX3"/>
<dbReference type="HOGENOM" id="CLU_052037_0_0_2"/>
<organism evidence="8 9">
    <name type="scientific">Methanopyrus kandleri (strain AV19 / DSM 6324 / JCM 9639 / NBRC 100938)</name>
    <dbReference type="NCBI Taxonomy" id="190192"/>
    <lineage>
        <taxon>Archaea</taxon>
        <taxon>Methanobacteriati</taxon>
        <taxon>Methanobacteriota</taxon>
        <taxon>Methanomada group</taxon>
        <taxon>Methanopyri</taxon>
        <taxon>Methanopyrales</taxon>
        <taxon>Methanopyraceae</taxon>
        <taxon>Methanopyrus</taxon>
    </lineage>
</organism>
<feature type="binding site" evidence="6">
    <location>
        <begin position="210"/>
        <end position="212"/>
    </location>
    <ligand>
        <name>ATP</name>
        <dbReference type="ChEBI" id="CHEBI:30616"/>
    </ligand>
</feature>
<feature type="region of interest" description="Disordered" evidence="7">
    <location>
        <begin position="1"/>
        <end position="40"/>
    </location>
</feature>
<evidence type="ECO:0000256" key="1">
    <source>
        <dbReference type="ARBA" id="ARBA00022490"/>
    </source>
</evidence>
<dbReference type="InterPro" id="IPR004000">
    <property type="entry name" value="Actin"/>
</dbReference>
<dbReference type="RefSeq" id="WP_011018540.1">
    <property type="nucleotide sequence ID" value="NC_003551.1"/>
</dbReference>
<dbReference type="EMBL" id="AE009439">
    <property type="protein sequence ID" value="AAM01385.1"/>
    <property type="molecule type" value="Genomic_DNA"/>
</dbReference>
<comment type="function">
    <text evidence="6">Forms membrane-associated dynamic filaments that are essential for cell shape determination. Acts by regulating cell wall synthesis and cell elongation, and thus cell shape. A feedback loop between cell geometry and MreB localization may maintain elongated cell shape by targeting cell wall growth to regions of negative cell wall curvature.</text>
</comment>
<protein>
    <recommendedName>
        <fullName evidence="6">Cell shape-determining protein MreB</fullName>
    </recommendedName>
</protein>
<dbReference type="Proteomes" id="UP000001826">
    <property type="component" value="Chromosome"/>
</dbReference>
<comment type="caution">
    <text evidence="6">Lacks conserved residue(s) required for the propagation of feature annotation.</text>
</comment>
<dbReference type="STRING" id="190192.MK0168"/>
<feature type="compositionally biased region" description="Basic and acidic residues" evidence="7">
    <location>
        <begin position="9"/>
        <end position="30"/>
    </location>
</feature>
<dbReference type="CDD" id="cd10225">
    <property type="entry name" value="ASKHA_NBD_MreB-like"/>
    <property type="match status" value="1"/>
</dbReference>
<dbReference type="Gene3D" id="3.30.420.40">
    <property type="match status" value="2"/>
</dbReference>
<proteinExistence type="inferred from homology"/>
<dbReference type="GeneID" id="1477471"/>
<evidence type="ECO:0000313" key="9">
    <source>
        <dbReference type="Proteomes" id="UP000001826"/>
    </source>
</evidence>
<keyword evidence="9" id="KW-1185">Reference proteome</keyword>
<name>Q8TYX3_METKA</name>
<comment type="similarity">
    <text evidence="5 6">Belongs to the FtsA/MreB family.</text>
</comment>
<dbReference type="PANTHER" id="PTHR42749">
    <property type="entry name" value="CELL SHAPE-DETERMINING PROTEIN MREB"/>
    <property type="match status" value="1"/>
</dbReference>
<keyword evidence="2 6" id="KW-0547">Nucleotide-binding</keyword>
<evidence type="ECO:0000256" key="7">
    <source>
        <dbReference type="SAM" id="MobiDB-lite"/>
    </source>
</evidence>
<evidence type="ECO:0000256" key="5">
    <source>
        <dbReference type="ARBA" id="ARBA00023458"/>
    </source>
</evidence>
<keyword evidence="4 6" id="KW-0133">Cell shape</keyword>
<dbReference type="GO" id="GO:0005737">
    <property type="term" value="C:cytoplasm"/>
    <property type="evidence" value="ECO:0007669"/>
    <property type="project" value="UniProtKB-SubCell"/>
</dbReference>
<accession>Q8TYX3</accession>
<dbReference type="SMART" id="SM00268">
    <property type="entry name" value="ACTIN"/>
    <property type="match status" value="1"/>
</dbReference>
<dbReference type="PRINTS" id="PR01652">
    <property type="entry name" value="SHAPEPROTEIN"/>
</dbReference>
<dbReference type="PATRIC" id="fig|190192.8.peg.167"/>
<dbReference type="GO" id="GO:0000902">
    <property type="term" value="P:cell morphogenesis"/>
    <property type="evidence" value="ECO:0007669"/>
    <property type="project" value="InterPro"/>
</dbReference>
<dbReference type="SUPFAM" id="SSF53067">
    <property type="entry name" value="Actin-like ATPase domain"/>
    <property type="match status" value="2"/>
</dbReference>
<dbReference type="InterPro" id="IPR056546">
    <property type="entry name" value="MreB_MamK-like"/>
</dbReference>
<evidence type="ECO:0000256" key="6">
    <source>
        <dbReference type="HAMAP-Rule" id="MF_02207"/>
    </source>
</evidence>
<evidence type="ECO:0000256" key="3">
    <source>
        <dbReference type="ARBA" id="ARBA00022840"/>
    </source>
</evidence>
<evidence type="ECO:0000256" key="4">
    <source>
        <dbReference type="ARBA" id="ARBA00022960"/>
    </source>
</evidence>
<dbReference type="GO" id="GO:0005524">
    <property type="term" value="F:ATP binding"/>
    <property type="evidence" value="ECO:0007669"/>
    <property type="project" value="UniProtKB-KW"/>
</dbReference>
<evidence type="ECO:0000256" key="2">
    <source>
        <dbReference type="ARBA" id="ARBA00022741"/>
    </source>
</evidence>
<dbReference type="Pfam" id="PF06723">
    <property type="entry name" value="MreB_Mbl"/>
    <property type="match status" value="1"/>
</dbReference>
<dbReference type="GO" id="GO:0008360">
    <property type="term" value="P:regulation of cell shape"/>
    <property type="evidence" value="ECO:0007669"/>
    <property type="project" value="UniProtKB-UniRule"/>
</dbReference>
<dbReference type="InterPro" id="IPR004753">
    <property type="entry name" value="MreB"/>
</dbReference>
<gene>
    <name evidence="6 8" type="primary">mreB</name>
    <name evidence="8" type="ordered locus">MK0168</name>
</gene>
<comment type="subcellular location">
    <subcellularLocation>
        <location evidence="6">Cytoplasm</location>
    </subcellularLocation>
    <text evidence="6">Membrane-associated.</text>
</comment>
<dbReference type="PANTHER" id="PTHR42749:SF1">
    <property type="entry name" value="CELL SHAPE-DETERMINING PROTEIN MREB"/>
    <property type="match status" value="1"/>
</dbReference>